<evidence type="ECO:0000256" key="1">
    <source>
        <dbReference type="ARBA" id="ARBA00022500"/>
    </source>
</evidence>
<dbReference type="PATRIC" id="fig|857265.3.peg.1019"/>
<comment type="similarity">
    <text evidence="3">Belongs to the CheD family.</text>
</comment>
<dbReference type="GO" id="GO:0006935">
    <property type="term" value="P:chemotaxis"/>
    <property type="evidence" value="ECO:0007669"/>
    <property type="project" value="UniProtKB-UniRule"/>
</dbReference>
<comment type="catalytic activity">
    <reaction evidence="3">
        <text>L-glutaminyl-[protein] + H2O = L-glutamyl-[protein] + NH4(+)</text>
        <dbReference type="Rhea" id="RHEA:16441"/>
        <dbReference type="Rhea" id="RHEA-COMP:10207"/>
        <dbReference type="Rhea" id="RHEA-COMP:10208"/>
        <dbReference type="ChEBI" id="CHEBI:15377"/>
        <dbReference type="ChEBI" id="CHEBI:28938"/>
        <dbReference type="ChEBI" id="CHEBI:29973"/>
        <dbReference type="ChEBI" id="CHEBI:30011"/>
        <dbReference type="EC" id="3.5.1.44"/>
    </reaction>
</comment>
<organism evidence="5 6">
    <name type="scientific">Amantichitinum ursilacus</name>
    <dbReference type="NCBI Taxonomy" id="857265"/>
    <lineage>
        <taxon>Bacteria</taxon>
        <taxon>Pseudomonadati</taxon>
        <taxon>Pseudomonadota</taxon>
        <taxon>Betaproteobacteria</taxon>
        <taxon>Neisseriales</taxon>
        <taxon>Chitinibacteraceae</taxon>
        <taxon>Amantichitinum</taxon>
    </lineage>
</organism>
<gene>
    <name evidence="5" type="primary">cheD_2</name>
    <name evidence="3" type="synonym">cheD</name>
    <name evidence="5" type="ORF">WG78_04975</name>
</gene>
<dbReference type="Pfam" id="PF03975">
    <property type="entry name" value="CheD"/>
    <property type="match status" value="1"/>
</dbReference>
<keyword evidence="6" id="KW-1185">Reference proteome</keyword>
<dbReference type="Proteomes" id="UP000037939">
    <property type="component" value="Unassembled WGS sequence"/>
</dbReference>
<feature type="region of interest" description="Disordered" evidence="4">
    <location>
        <begin position="212"/>
        <end position="235"/>
    </location>
</feature>
<dbReference type="PANTHER" id="PTHR35147:SF2">
    <property type="entry name" value="CHEMORECEPTOR GLUTAMINE DEAMIDASE CHED-RELATED"/>
    <property type="match status" value="1"/>
</dbReference>
<evidence type="ECO:0000256" key="4">
    <source>
        <dbReference type="SAM" id="MobiDB-lite"/>
    </source>
</evidence>
<keyword evidence="1 3" id="KW-0145">Chemotaxis</keyword>
<keyword evidence="2 3" id="KW-0378">Hydrolase</keyword>
<dbReference type="NCBIfam" id="NF010013">
    <property type="entry name" value="PRK13487.1"/>
    <property type="match status" value="1"/>
</dbReference>
<reference evidence="5 6" key="1">
    <citation type="submission" date="2015-07" db="EMBL/GenBank/DDBJ databases">
        <title>Draft genome sequence of the Amantichitinum ursilacus IGB-41, a new chitin-degrading bacterium.</title>
        <authorList>
            <person name="Kirstahler P."/>
            <person name="Guenther M."/>
            <person name="Grumaz C."/>
            <person name="Rupp S."/>
            <person name="Zibek S."/>
            <person name="Sohn K."/>
        </authorList>
    </citation>
    <scope>NUCLEOTIDE SEQUENCE [LARGE SCALE GENOMIC DNA]</scope>
    <source>
        <strain evidence="5 6">IGB-41</strain>
    </source>
</reference>
<dbReference type="InterPro" id="IPR038592">
    <property type="entry name" value="CheD-like_sf"/>
</dbReference>
<name>A0A0N0GPN1_9NEIS</name>
<sequence>MRCSYGHAPLSFAEQDTIAKPAPPPAALGPTPFHDNRFDIEAVKLMPGEYFVTSRDMMLVTVLGSCVAACVRDRVTGVGGMNHFMLPDVARYPNSAETMPARFGEYAMDILIRRILRNGGRIENLEAKLFGAGNVLHQLTQADIGRKNAQFVRTWLARAEIPVVADDLLDQYPCRVHYFPHSGIALVKKLTRLQNDTIFERERELHQRLGRIGPQALDATPTPPAPPTPSGKQSG</sequence>
<accession>A0A0N0GPN1</accession>
<dbReference type="AlphaFoldDB" id="A0A0N0GPN1"/>
<dbReference type="EC" id="3.5.1.44" evidence="3"/>
<dbReference type="STRING" id="857265.WG78_04975"/>
<proteinExistence type="inferred from homology"/>
<dbReference type="CDD" id="cd16352">
    <property type="entry name" value="CheD"/>
    <property type="match status" value="1"/>
</dbReference>
<dbReference type="GO" id="GO:0050568">
    <property type="term" value="F:protein-glutamine glutaminase activity"/>
    <property type="evidence" value="ECO:0007669"/>
    <property type="project" value="UniProtKB-UniRule"/>
</dbReference>
<dbReference type="Gene3D" id="3.30.1330.200">
    <property type="match status" value="1"/>
</dbReference>
<evidence type="ECO:0000256" key="3">
    <source>
        <dbReference type="HAMAP-Rule" id="MF_01440"/>
    </source>
</evidence>
<keyword evidence="5" id="KW-0675">Receptor</keyword>
<dbReference type="EMBL" id="LAQT01000003">
    <property type="protein sequence ID" value="KPC53974.1"/>
    <property type="molecule type" value="Genomic_DNA"/>
</dbReference>
<comment type="caution">
    <text evidence="5">The sequence shown here is derived from an EMBL/GenBank/DDBJ whole genome shotgun (WGS) entry which is preliminary data.</text>
</comment>
<dbReference type="PANTHER" id="PTHR35147">
    <property type="entry name" value="CHEMORECEPTOR GLUTAMINE DEAMIDASE CHED-RELATED"/>
    <property type="match status" value="1"/>
</dbReference>
<protein>
    <recommendedName>
        <fullName evidence="3">Probable chemoreceptor glutamine deamidase CheD</fullName>
        <ecNumber evidence="3">3.5.1.44</ecNumber>
    </recommendedName>
</protein>
<evidence type="ECO:0000313" key="5">
    <source>
        <dbReference type="EMBL" id="KPC53974.1"/>
    </source>
</evidence>
<evidence type="ECO:0000313" key="6">
    <source>
        <dbReference type="Proteomes" id="UP000037939"/>
    </source>
</evidence>
<dbReference type="HAMAP" id="MF_01440">
    <property type="entry name" value="CheD"/>
    <property type="match status" value="1"/>
</dbReference>
<dbReference type="InterPro" id="IPR005659">
    <property type="entry name" value="Chemorcpt_Glu_NH3ase_CheD"/>
</dbReference>
<evidence type="ECO:0000256" key="2">
    <source>
        <dbReference type="ARBA" id="ARBA00022801"/>
    </source>
</evidence>
<dbReference type="InterPro" id="IPR011324">
    <property type="entry name" value="Cytotoxic_necrot_fac-like_cat"/>
</dbReference>
<dbReference type="SUPFAM" id="SSF64438">
    <property type="entry name" value="CNF1/YfiH-like putative cysteine hydrolases"/>
    <property type="match status" value="1"/>
</dbReference>
<comment type="function">
    <text evidence="3">Probably deamidates glutamine residues to glutamate on methyl-accepting chemotaxis receptors (MCPs), playing an important role in chemotaxis.</text>
</comment>